<evidence type="ECO:0000313" key="3">
    <source>
        <dbReference type="EMBL" id="GLR68662.1"/>
    </source>
</evidence>
<comment type="caution">
    <text evidence="3">The sequence shown here is derived from an EMBL/GenBank/DDBJ whole genome shotgun (WGS) entry which is preliminary data.</text>
</comment>
<feature type="domain" description="YspA cpYpsA-related SLOG" evidence="2">
    <location>
        <begin position="223"/>
        <end position="288"/>
    </location>
</feature>
<keyword evidence="4" id="KW-1185">Reference proteome</keyword>
<organism evidence="3 4">
    <name type="scientific">Acidocella aquatica</name>
    <dbReference type="NCBI Taxonomy" id="1922313"/>
    <lineage>
        <taxon>Bacteria</taxon>
        <taxon>Pseudomonadati</taxon>
        <taxon>Pseudomonadota</taxon>
        <taxon>Alphaproteobacteria</taxon>
        <taxon>Acetobacterales</taxon>
        <taxon>Acidocellaceae</taxon>
        <taxon>Acidocella</taxon>
    </lineage>
</organism>
<dbReference type="InterPro" id="IPR019627">
    <property type="entry name" value="YAcAr"/>
</dbReference>
<feature type="compositionally biased region" description="Basic and acidic residues" evidence="1">
    <location>
        <begin position="30"/>
        <end position="39"/>
    </location>
</feature>
<gene>
    <name evidence="3" type="ORF">GCM10010909_33440</name>
</gene>
<accession>A0ABQ6ADE3</accession>
<proteinExistence type="predicted"/>
<dbReference type="Pfam" id="PF10686">
    <property type="entry name" value="YAcAr"/>
    <property type="match status" value="1"/>
</dbReference>
<evidence type="ECO:0000313" key="4">
    <source>
        <dbReference type="Proteomes" id="UP001156641"/>
    </source>
</evidence>
<reference evidence="4" key="1">
    <citation type="journal article" date="2019" name="Int. J. Syst. Evol. Microbiol.">
        <title>The Global Catalogue of Microorganisms (GCM) 10K type strain sequencing project: providing services to taxonomists for standard genome sequencing and annotation.</title>
        <authorList>
            <consortium name="The Broad Institute Genomics Platform"/>
            <consortium name="The Broad Institute Genome Sequencing Center for Infectious Disease"/>
            <person name="Wu L."/>
            <person name="Ma J."/>
        </authorList>
    </citation>
    <scope>NUCLEOTIDE SEQUENCE [LARGE SCALE GENOMIC DNA]</scope>
    <source>
        <strain evidence="4">NBRC 112502</strain>
    </source>
</reference>
<evidence type="ECO:0000259" key="2">
    <source>
        <dbReference type="Pfam" id="PF10686"/>
    </source>
</evidence>
<dbReference type="Proteomes" id="UP001156641">
    <property type="component" value="Unassembled WGS sequence"/>
</dbReference>
<protein>
    <recommendedName>
        <fullName evidence="2">YspA cpYpsA-related SLOG domain-containing protein</fullName>
    </recommendedName>
</protein>
<feature type="region of interest" description="Disordered" evidence="1">
    <location>
        <begin position="1"/>
        <end position="44"/>
    </location>
</feature>
<evidence type="ECO:0000256" key="1">
    <source>
        <dbReference type="SAM" id="MobiDB-lite"/>
    </source>
</evidence>
<sequence>MQARPARRQVIATKAAMGAANPRRGITMATHRDNPDFEPPHASSATDHLLTELQLYGHRPFQDEPDPRPLPEPEIIGGAVADIFDALVATLGDTRLEPDLEDLLWSTVNLFHRAADRVQRVLDDNEDAQKRSQKEQDGSEIRSVELERLVAEGITLIERRNSMEFFRDQAADQFERQTGSAWRPRAGSMVNHRTLTSAMIDSRDFIAAKRRAETEVLLPPGAKIAFTGGADFNDHHAIWNRLDKVHAKHPDMVLLHGGSPKGAERIAACWADSRKVSQIAFKPDWTRHTKAAPFKRNDQMLNVLPIGVIVFPGSGISANLADKAKKLGIPVWIFREGG</sequence>
<dbReference type="EMBL" id="BSOS01000094">
    <property type="protein sequence ID" value="GLR68662.1"/>
    <property type="molecule type" value="Genomic_DNA"/>
</dbReference>
<name>A0ABQ6ADE3_9PROT</name>